<feature type="region of interest" description="Disordered" evidence="1">
    <location>
        <begin position="24"/>
        <end position="63"/>
    </location>
</feature>
<sequence length="511" mass="57397">MRPYSHLDSIDSLKINEEISDTTEQLGAASCSNSPYTPNLPSSHDYSALNNNRPDSPSNNTRSQHIDIIDQEDSKLVVRKAKSFNFRKLSVMFKHQPKRSNSLNEELRSEPKNTTSSSSTPNTSSIFAPSYIDEIPGSTLVNTMESQDLAATKFGKSQTKETITLSSLKKRVNLCNKKAKNLSDLVSVIIFLRSEIYPSYKKFSNSISLKYIKQRELYNLSSLCEISDLSSSKYSDKKLENTISKVESLLEKIEHSTKFRTIRDIEEETYSVWEKNTDAIYHTESIPDLCNNCYVKEEGNGNLEENNLSISELESIINSSLSELTELYDSIIKSALICRKSMILIAERIVYIITGINTRNTNKCISHINKCKKFTMAINIMIQKQAEIYSMEQDINKETATIKINLDQPSNRKLLPFKSSTATSLIQNSCLAKTLSGMNCIISSLYDWKNNESLVHAPLNNIGLNLIVDHSYAEHTLGSITRIISKKIGTIMGKELIGGIIIDASITTDSK</sequence>
<gene>
    <name evidence="2" type="ORF">Ark11_1490</name>
</gene>
<name>A0A0S4M505_9BURK</name>
<evidence type="ECO:0000313" key="3">
    <source>
        <dbReference type="Proteomes" id="UP000198651"/>
    </source>
</evidence>
<dbReference type="RefSeq" id="WP_092490669.1">
    <property type="nucleotide sequence ID" value="NZ_LN906597.1"/>
</dbReference>
<dbReference type="AlphaFoldDB" id="A0A0S4M505"/>
<dbReference type="PATRIC" id="fig|1561003.3.peg.1542"/>
<proteinExistence type="predicted"/>
<reference evidence="3" key="1">
    <citation type="submission" date="2015-11" db="EMBL/GenBank/DDBJ databases">
        <authorList>
            <person name="Seth-Smith H.M.B."/>
        </authorList>
    </citation>
    <scope>NUCLEOTIDE SEQUENCE [LARGE SCALE GENOMIC DNA]</scope>
    <source>
        <strain evidence="3">2013Ark11</strain>
    </source>
</reference>
<keyword evidence="3" id="KW-1185">Reference proteome</keyword>
<organism evidence="2 3">
    <name type="scientific">Candidatus Ichthyocystis hellenicum</name>
    <dbReference type="NCBI Taxonomy" id="1561003"/>
    <lineage>
        <taxon>Bacteria</taxon>
        <taxon>Pseudomonadati</taxon>
        <taxon>Pseudomonadota</taxon>
        <taxon>Betaproteobacteria</taxon>
        <taxon>Burkholderiales</taxon>
        <taxon>Candidatus Ichthyocystis</taxon>
    </lineage>
</organism>
<dbReference type="OrthoDB" id="9886653at2"/>
<accession>A0A0S4M505</accession>
<dbReference type="EMBL" id="LN906597">
    <property type="protein sequence ID" value="CUT18288.1"/>
    <property type="molecule type" value="Genomic_DNA"/>
</dbReference>
<evidence type="ECO:0000256" key="1">
    <source>
        <dbReference type="SAM" id="MobiDB-lite"/>
    </source>
</evidence>
<evidence type="ECO:0000313" key="2">
    <source>
        <dbReference type="EMBL" id="CUT18288.1"/>
    </source>
</evidence>
<dbReference type="Proteomes" id="UP000198651">
    <property type="component" value="Chromosome I"/>
</dbReference>
<feature type="region of interest" description="Disordered" evidence="1">
    <location>
        <begin position="97"/>
        <end position="125"/>
    </location>
</feature>
<feature type="compositionally biased region" description="Low complexity" evidence="1">
    <location>
        <begin position="113"/>
        <end position="125"/>
    </location>
</feature>
<protein>
    <submittedName>
        <fullName evidence="2">Uncharacterized protein</fullName>
    </submittedName>
</protein>